<dbReference type="InterPro" id="IPR036291">
    <property type="entry name" value="NAD(P)-bd_dom_sf"/>
</dbReference>
<protein>
    <recommendedName>
        <fullName evidence="2">3beta-hydroxysteroid 3-dehydrogenase</fullName>
        <ecNumber evidence="2">1.1.1.270</ecNumber>
    </recommendedName>
</protein>
<comment type="caution">
    <text evidence="3">The sequence shown here is derived from an EMBL/GenBank/DDBJ whole genome shotgun (WGS) entry which is preliminary data.</text>
</comment>
<proteinExistence type="predicted"/>
<comment type="pathway">
    <text evidence="1">Steroid biosynthesis; zymosterol biosynthesis; zymosterol from lanosterol: step 5/6.</text>
</comment>
<dbReference type="EC" id="1.1.1.270" evidence="2"/>
<dbReference type="GO" id="GO:0000253">
    <property type="term" value="F:3-beta-hydroxysteroid 3-dehydrogenase (NADP+) activity"/>
    <property type="evidence" value="ECO:0007669"/>
    <property type="project" value="UniProtKB-EC"/>
</dbReference>
<dbReference type="GO" id="GO:0005811">
    <property type="term" value="C:lipid droplet"/>
    <property type="evidence" value="ECO:0007669"/>
    <property type="project" value="TreeGrafter"/>
</dbReference>
<keyword evidence="4" id="KW-1185">Reference proteome</keyword>
<sequence>MKGTFVITGANWGLGSNLVSQFLRSSYAKDYKGLFAVRIPASADTLKKVLAGSSNANDHEIIAVDLSTLASVRAATKDLNQRVASGSIPHIRAVVLNAALQHNMLYSRHESTDDGLEASFAVNYLSHFLFTNLLLQSMDPKGRIVVVSSWTHDPSYYVNSGHITNEQHKTVIPEGGPQVLAKPPSKAAKGDEYKAGMRRYGMSKTLMVMFMYELQRRLAGTKYSDISVLAVDPGAMGDSGLFKESPAALRFVLHWMLAPLAVVTTILSPNGNFRTPKKSAKDLLNSSFEEGTLGKHPKAAYLNGSAKMKPSKEAI</sequence>
<dbReference type="GO" id="GO:0005741">
    <property type="term" value="C:mitochondrial outer membrane"/>
    <property type="evidence" value="ECO:0007669"/>
    <property type="project" value="TreeGrafter"/>
</dbReference>
<dbReference type="PRINTS" id="PR00081">
    <property type="entry name" value="GDHRDH"/>
</dbReference>
<evidence type="ECO:0000313" key="4">
    <source>
        <dbReference type="Proteomes" id="UP000593566"/>
    </source>
</evidence>
<dbReference type="SUPFAM" id="SSF51735">
    <property type="entry name" value="NAD(P)-binding Rossmann-fold domains"/>
    <property type="match status" value="1"/>
</dbReference>
<reference evidence="3 4" key="1">
    <citation type="journal article" date="2020" name="Genomics">
        <title>Complete, high-quality genomes from long-read metagenomic sequencing of two wolf lichen thalli reveals enigmatic genome architecture.</title>
        <authorList>
            <person name="McKenzie S.K."/>
            <person name="Walston R.F."/>
            <person name="Allen J.L."/>
        </authorList>
    </citation>
    <scope>NUCLEOTIDE SEQUENCE [LARGE SCALE GENOMIC DNA]</scope>
    <source>
        <strain evidence="3">WasteWater1</strain>
    </source>
</reference>
<evidence type="ECO:0000256" key="2">
    <source>
        <dbReference type="ARBA" id="ARBA00023621"/>
    </source>
</evidence>
<dbReference type="RefSeq" id="XP_037148012.1">
    <property type="nucleotide sequence ID" value="XM_037296831.1"/>
</dbReference>
<dbReference type="PANTHER" id="PTHR43647">
    <property type="entry name" value="DEHYDROGENASE"/>
    <property type="match status" value="1"/>
</dbReference>
<name>A0A8H6C802_9LECA</name>
<organism evidence="3 4">
    <name type="scientific">Letharia lupina</name>
    <dbReference type="NCBI Taxonomy" id="560253"/>
    <lineage>
        <taxon>Eukaryota</taxon>
        <taxon>Fungi</taxon>
        <taxon>Dikarya</taxon>
        <taxon>Ascomycota</taxon>
        <taxon>Pezizomycotina</taxon>
        <taxon>Lecanoromycetes</taxon>
        <taxon>OSLEUM clade</taxon>
        <taxon>Lecanoromycetidae</taxon>
        <taxon>Lecanorales</taxon>
        <taxon>Lecanorineae</taxon>
        <taxon>Parmeliaceae</taxon>
        <taxon>Letharia</taxon>
    </lineage>
</organism>
<dbReference type="Pfam" id="PF00106">
    <property type="entry name" value="adh_short"/>
    <property type="match status" value="1"/>
</dbReference>
<dbReference type="GO" id="GO:0005789">
    <property type="term" value="C:endoplasmic reticulum membrane"/>
    <property type="evidence" value="ECO:0007669"/>
    <property type="project" value="TreeGrafter"/>
</dbReference>
<dbReference type="GeneID" id="59334333"/>
<dbReference type="AlphaFoldDB" id="A0A8H6C802"/>
<evidence type="ECO:0000256" key="1">
    <source>
        <dbReference type="ARBA" id="ARBA00023589"/>
    </source>
</evidence>
<gene>
    <name evidence="3" type="ORF">HO133_005928</name>
</gene>
<dbReference type="Gene3D" id="3.40.50.720">
    <property type="entry name" value="NAD(P)-binding Rossmann-like Domain"/>
    <property type="match status" value="1"/>
</dbReference>
<evidence type="ECO:0000313" key="3">
    <source>
        <dbReference type="EMBL" id="KAF6218577.1"/>
    </source>
</evidence>
<accession>A0A8H6C802</accession>
<dbReference type="EMBL" id="JACCJB010000022">
    <property type="protein sequence ID" value="KAF6218577.1"/>
    <property type="molecule type" value="Genomic_DNA"/>
</dbReference>
<dbReference type="PANTHER" id="PTHR43647:SF4">
    <property type="entry name" value="KETOREDUCTASE (KR) DOMAIN-CONTAINING PROTEIN"/>
    <property type="match status" value="1"/>
</dbReference>
<dbReference type="InterPro" id="IPR002347">
    <property type="entry name" value="SDR_fam"/>
</dbReference>
<dbReference type="Proteomes" id="UP000593566">
    <property type="component" value="Unassembled WGS sequence"/>
</dbReference>
<dbReference type="InterPro" id="IPR051593">
    <property type="entry name" value="Ergosterol_Biosynth_ERG27"/>
</dbReference>